<keyword evidence="1" id="KW-0378">Hydrolase</keyword>
<gene>
    <name evidence="1" type="ORF">IHE45_15G107100</name>
</gene>
<protein>
    <submittedName>
        <fullName evidence="1">Aspartic peptidase A1 family protein</fullName>
        <ecNumber evidence="1">3.4.23.12</ecNumber>
    </submittedName>
</protein>
<evidence type="ECO:0000313" key="1">
    <source>
        <dbReference type="EMBL" id="KAH7662070.1"/>
    </source>
</evidence>
<keyword evidence="2" id="KW-1185">Reference proteome</keyword>
<dbReference type="Proteomes" id="UP000827976">
    <property type="component" value="Chromosome 15"/>
</dbReference>
<dbReference type="EC" id="3.4.23.12" evidence="1"/>
<evidence type="ECO:0000313" key="2">
    <source>
        <dbReference type="Proteomes" id="UP000827976"/>
    </source>
</evidence>
<reference evidence="2" key="1">
    <citation type="journal article" date="2022" name="Nat. Commun.">
        <title>Chromosome evolution and the genetic basis of agronomically important traits in greater yam.</title>
        <authorList>
            <person name="Bredeson J.V."/>
            <person name="Lyons J.B."/>
            <person name="Oniyinde I.O."/>
            <person name="Okereke N.R."/>
            <person name="Kolade O."/>
            <person name="Nnabue I."/>
            <person name="Nwadili C.O."/>
            <person name="Hribova E."/>
            <person name="Parker M."/>
            <person name="Nwogha J."/>
            <person name="Shu S."/>
            <person name="Carlson J."/>
            <person name="Kariba R."/>
            <person name="Muthemba S."/>
            <person name="Knop K."/>
            <person name="Barton G.J."/>
            <person name="Sherwood A.V."/>
            <person name="Lopez-Montes A."/>
            <person name="Asiedu R."/>
            <person name="Jamnadass R."/>
            <person name="Muchugi A."/>
            <person name="Goodstein D."/>
            <person name="Egesi C.N."/>
            <person name="Featherston J."/>
            <person name="Asfaw A."/>
            <person name="Simpson G.G."/>
            <person name="Dolezel J."/>
            <person name="Hendre P.S."/>
            <person name="Van Deynze A."/>
            <person name="Kumar P.L."/>
            <person name="Obidiegwu J.E."/>
            <person name="Bhattacharjee R."/>
            <person name="Rokhsar D.S."/>
        </authorList>
    </citation>
    <scope>NUCLEOTIDE SEQUENCE [LARGE SCALE GENOMIC DNA]</scope>
    <source>
        <strain evidence="2">cv. TDa95/00328</strain>
    </source>
</reference>
<name>A0ACB7UNQ9_DIOAL</name>
<proteinExistence type="predicted"/>
<dbReference type="EMBL" id="CM037025">
    <property type="protein sequence ID" value="KAH7662070.1"/>
    <property type="molecule type" value="Genomic_DNA"/>
</dbReference>
<organism evidence="1 2">
    <name type="scientific">Dioscorea alata</name>
    <name type="common">Purple yam</name>
    <dbReference type="NCBI Taxonomy" id="55571"/>
    <lineage>
        <taxon>Eukaryota</taxon>
        <taxon>Viridiplantae</taxon>
        <taxon>Streptophyta</taxon>
        <taxon>Embryophyta</taxon>
        <taxon>Tracheophyta</taxon>
        <taxon>Spermatophyta</taxon>
        <taxon>Magnoliopsida</taxon>
        <taxon>Liliopsida</taxon>
        <taxon>Dioscoreales</taxon>
        <taxon>Dioscoreaceae</taxon>
        <taxon>Dioscorea</taxon>
    </lineage>
</organism>
<comment type="caution">
    <text evidence="1">The sequence shown here is derived from an EMBL/GenBank/DDBJ whole genome shotgun (WGS) entry which is preliminary data.</text>
</comment>
<accession>A0ACB7UNQ9</accession>
<sequence length="436" mass="48677">MSSLTIAMMLVIIFLGGAANLTNIDASDMSFEIPIIYNGLSPSTAYNPITNVSLVPYAGYMDALMQLKTRRRGHMYSLDTAIGTPWSRVTVSLDTGSDLTWVQCEPCSNCFDKILSPIFDPDFSTTYKTMNCEYQQCSAYDGTAEIGCALKYGEWICVFEQEYMDNSKAEGYFSEDYFQFQSTNGTRKRSNSPLKFGCVHGTNGSFSPRDDGIMGMGRGKLSFITQLNISKFSHCLSMSGKSSYISFGDAAKLEGETVRLIRNRMHPSLYYVNLLAISILDGENHLALDIRPKTFAIDDNGRGGFILDTGTPVTRLHTSAYDELCWKLSVVFLLSHISTIRSIHRQSYEYCFDASLEDVEHISLVFTIDLVDVKITDRQLFYEEVDIANNPIVCLAIFKADSSDPTTSIFGGFAMSDHNIGYDLHRQMVTFNPTTC</sequence>